<accession>A0ABW3JYP3</accession>
<keyword evidence="2" id="KW-1185">Reference proteome</keyword>
<dbReference type="Pfam" id="PF12771">
    <property type="entry name" value="SusD-like_2"/>
    <property type="match status" value="1"/>
</dbReference>
<sequence length="531" mass="60574">MRFGKIIISIGLLMIGISCKEELDDRYENPDRTADATIDQFFTAMLNNNRVRPQYWEMSTFINWHIGVYTQSVGFLNTEYIYQQNEAYISNRWDDFYRPSANGSGVMALYREIEKAYAALSTDEQKSVEVFRQAAKVVLYEQAAQMVDMWGDIPFSEAGLLNKTGEVVYPVFDSDAVVYDTLLAGLKEASEYFSSAELSSSTQSVFSTQDILLHGDLKRWQRYANALRLRLLMRISFVNESRAQAEVTEMLSNPGVYPFPGDVAAQYDPDNDDVLLQPLVNYTDDLHIAFTDWTNYPAPYFMLEEVLKPVEDLRIPVLYDKYGQTMNGQFVPNSGYNSMPITYSQTEQQINLEKFAILDSGTFLYNSKLPGVLMTASEVNFLKAEAYERWGGGSAVDEYTEGVNRSVVFYYYLNNLNQSSGRKIAPPADATIDTFIANAIAPLYTGTQHDKLEAIWTQKWVHFGFLQAIQSWSELRRTHLPQLYFYTSPLTGYELPPSRLTYPGNEKTFNSNYNAVAAKDTRDGKVFWDVQ</sequence>
<dbReference type="InterPro" id="IPR011990">
    <property type="entry name" value="TPR-like_helical_dom_sf"/>
</dbReference>
<dbReference type="RefSeq" id="WP_377576521.1">
    <property type="nucleotide sequence ID" value="NZ_JBHTKA010000001.1"/>
</dbReference>
<comment type="caution">
    <text evidence="1">The sequence shown here is derived from an EMBL/GenBank/DDBJ whole genome shotgun (WGS) entry which is preliminary data.</text>
</comment>
<organism evidence="1 2">
    <name type="scientific">Ohtaekwangia kribbensis</name>
    <dbReference type="NCBI Taxonomy" id="688913"/>
    <lineage>
        <taxon>Bacteria</taxon>
        <taxon>Pseudomonadati</taxon>
        <taxon>Bacteroidota</taxon>
        <taxon>Cytophagia</taxon>
        <taxon>Cytophagales</taxon>
        <taxon>Fulvivirgaceae</taxon>
        <taxon>Ohtaekwangia</taxon>
    </lineage>
</organism>
<protein>
    <submittedName>
        <fullName evidence="1">SusD/RagB family nutrient-binding outer membrane lipoprotein</fullName>
    </submittedName>
</protein>
<dbReference type="Proteomes" id="UP001597112">
    <property type="component" value="Unassembled WGS sequence"/>
</dbReference>
<evidence type="ECO:0000313" key="2">
    <source>
        <dbReference type="Proteomes" id="UP001597112"/>
    </source>
</evidence>
<dbReference type="PROSITE" id="PS51257">
    <property type="entry name" value="PROKAR_LIPOPROTEIN"/>
    <property type="match status" value="1"/>
</dbReference>
<gene>
    <name evidence="1" type="ORF">ACFQ21_06525</name>
</gene>
<proteinExistence type="predicted"/>
<evidence type="ECO:0000313" key="1">
    <source>
        <dbReference type="EMBL" id="MFD0998954.1"/>
    </source>
</evidence>
<dbReference type="Gene3D" id="1.25.40.390">
    <property type="match status" value="1"/>
</dbReference>
<reference evidence="2" key="1">
    <citation type="journal article" date="2019" name="Int. J. Syst. Evol. Microbiol.">
        <title>The Global Catalogue of Microorganisms (GCM) 10K type strain sequencing project: providing services to taxonomists for standard genome sequencing and annotation.</title>
        <authorList>
            <consortium name="The Broad Institute Genomics Platform"/>
            <consortium name="The Broad Institute Genome Sequencing Center for Infectious Disease"/>
            <person name="Wu L."/>
            <person name="Ma J."/>
        </authorList>
    </citation>
    <scope>NUCLEOTIDE SEQUENCE [LARGE SCALE GENOMIC DNA]</scope>
    <source>
        <strain evidence="2">CCUG 58938</strain>
    </source>
</reference>
<dbReference type="EMBL" id="JBHTKA010000001">
    <property type="protein sequence ID" value="MFD0998954.1"/>
    <property type="molecule type" value="Genomic_DNA"/>
</dbReference>
<dbReference type="InterPro" id="IPR041662">
    <property type="entry name" value="SusD-like_2"/>
</dbReference>
<keyword evidence="1" id="KW-0449">Lipoprotein</keyword>
<name>A0ABW3JYP3_9BACT</name>
<dbReference type="SUPFAM" id="SSF48452">
    <property type="entry name" value="TPR-like"/>
    <property type="match status" value="1"/>
</dbReference>